<comment type="caution">
    <text evidence="1">The sequence shown here is derived from an EMBL/GenBank/DDBJ whole genome shotgun (WGS) entry which is preliminary data.</text>
</comment>
<dbReference type="EMBL" id="MCRI01000016">
    <property type="protein sequence ID" value="ODN66640.1"/>
    <property type="molecule type" value="Genomic_DNA"/>
</dbReference>
<evidence type="ECO:0000313" key="2">
    <source>
        <dbReference type="Proteomes" id="UP000094379"/>
    </source>
</evidence>
<keyword evidence="2" id="KW-1185">Reference proteome</keyword>
<sequence length="571" mass="63443">MDYFEIQLQRDKNVSKERLLNRLANLSFKSEDDVREEFVTPLLRLLGFDHVRGEVIRGKNLSTPYQSGTKRKEYIVPDYMVISDGIIHLVLDAKKPNQDLSQDLSQVVLDPVYIGQVHSYASHREVQAPYFIVTDGCALAIFDTTKTTFEPLCLIYQSELSTRYNELESIVSKKSIARVLEMRMPLKWVIPVRQKEVGFQPINIDVGDINQDGLPKIAIALSENQIPIINSRGEQTASIETSGWVWWVKCTGAQEPDEATLIAIQKDSGANDLTGRILGIQGDRIIWSHTLSRAGSGFEELDRIVVDLQRSCIVFGVACDNTIQSITLNGKFLWSVRVTETQTSGSIMHVYGYHMHSVLVTAGFQSYGVLAEIDVDTGRIIRKVDLSFRGAEIAALDRGKEQIVVSNADAGEVVLIDLTGKVPPQIVWNDPDTRNPRIAVNPELGVLLIAGKDKIVSFSIEDILSGAFKPLVVIDVVKGNINRLSWLETAEGPRILASTVGTWAYPNPNGIHVITPEGIVEAQYFLSSEIIADYGLTGIRDVRATILSRENTIDIIAVADDCQLYVWNPNP</sequence>
<gene>
    <name evidence="1" type="ORF">A9E74_01703</name>
</gene>
<accession>A0A1E3GRG2</accession>
<proteinExistence type="predicted"/>
<reference evidence="1 2" key="1">
    <citation type="submission" date="2016-07" db="EMBL/GenBank/DDBJ databases">
        <title>Draft Genome Sequence of Methylophaga muralis Bur 1.</title>
        <authorList>
            <person name="Vasilenko O.V."/>
            <person name="Doronina N.V."/>
            <person name="Shmareva M.N."/>
            <person name="Tarlachkov S.V."/>
            <person name="Mustakhimov I."/>
            <person name="Trotsenko Y.A."/>
        </authorList>
    </citation>
    <scope>NUCLEOTIDE SEQUENCE [LARGE SCALE GENOMIC DNA]</scope>
    <source>
        <strain evidence="1 2">Bur 1</strain>
    </source>
</reference>
<dbReference type="SUPFAM" id="SSF50969">
    <property type="entry name" value="YVTN repeat-like/Quinoprotein amine dehydrogenase"/>
    <property type="match status" value="1"/>
</dbReference>
<organism evidence="1 2">
    <name type="scientific">Methylophaga muralis</name>
    <dbReference type="NCBI Taxonomy" id="291169"/>
    <lineage>
        <taxon>Bacteria</taxon>
        <taxon>Pseudomonadati</taxon>
        <taxon>Pseudomonadota</taxon>
        <taxon>Gammaproteobacteria</taxon>
        <taxon>Thiotrichales</taxon>
        <taxon>Piscirickettsiaceae</taxon>
        <taxon>Methylophaga</taxon>
    </lineage>
</organism>
<dbReference type="InterPro" id="IPR011044">
    <property type="entry name" value="Quino_amine_DH_bsu"/>
</dbReference>
<dbReference type="AlphaFoldDB" id="A0A1E3GRG2"/>
<protein>
    <submittedName>
        <fullName evidence="1">Uncharacterized protein</fullName>
    </submittedName>
</protein>
<evidence type="ECO:0000313" key="1">
    <source>
        <dbReference type="EMBL" id="ODN66640.1"/>
    </source>
</evidence>
<name>A0A1E3GRG2_9GAMM</name>
<dbReference type="Proteomes" id="UP000094379">
    <property type="component" value="Unassembled WGS sequence"/>
</dbReference>
<dbReference type="Gene3D" id="2.130.10.10">
    <property type="entry name" value="YVTN repeat-like/Quinoprotein amine dehydrogenase"/>
    <property type="match status" value="1"/>
</dbReference>
<dbReference type="InterPro" id="IPR015943">
    <property type="entry name" value="WD40/YVTN_repeat-like_dom_sf"/>
</dbReference>
<dbReference type="STRING" id="291169.A9E74_01703"/>